<evidence type="ECO:0000313" key="3">
    <source>
        <dbReference type="Proteomes" id="UP000185657"/>
    </source>
</evidence>
<keyword evidence="3" id="KW-1185">Reference proteome</keyword>
<sequence length="346" mass="37983">MTALSLCLPDMISKKRVLVLLYSQTGQLSDVVEQILAPLEADPAIEVSVHALRPVKPFPYPWPFFPFMDAFPESALMQPCPMQPLDIDPDEAFDLVILPYQVWYLAPSLPVMSFLKSEQGARLLKGKPVVTVIACRNMWLMAQEKVKGLLQDVGAKLVDNVALTDLSPTLATLITTPRWLWFGKKNGFWGLPPAGLTAAQVSGSRRFGRALREALHNDDEKTGAPMLAGLEAAQANPHLLVSERAGTASFRIWGGWIRSLGAPGAPQRKPLLATYTAFLILLIVTVVPISLTVQALLRPFMSKRFAKLKTEFELPSGSSGERMAMFSDAAEAEFEARLQQLASQSV</sequence>
<organism evidence="2 3">
    <name type="scientific">Hydrogenophaga crassostreae</name>
    <dbReference type="NCBI Taxonomy" id="1763535"/>
    <lineage>
        <taxon>Bacteria</taxon>
        <taxon>Pseudomonadati</taxon>
        <taxon>Pseudomonadota</taxon>
        <taxon>Betaproteobacteria</taxon>
        <taxon>Burkholderiales</taxon>
        <taxon>Comamonadaceae</taxon>
        <taxon>Hydrogenophaga</taxon>
    </lineage>
</organism>
<dbReference type="InterPro" id="IPR029039">
    <property type="entry name" value="Flavoprotein-like_sf"/>
</dbReference>
<feature type="transmembrane region" description="Helical" evidence="1">
    <location>
        <begin position="275"/>
        <end position="297"/>
    </location>
</feature>
<proteinExistence type="predicted"/>
<accession>A0ABX2U2K0</accession>
<comment type="caution">
    <text evidence="2">The sequence shown here is derived from an EMBL/GenBank/DDBJ whole genome shotgun (WGS) entry which is preliminary data.</text>
</comment>
<evidence type="ECO:0000313" key="2">
    <source>
        <dbReference type="EMBL" id="OAD40083.1"/>
    </source>
</evidence>
<name>A0ABX2U2K0_9BURK</name>
<reference evidence="2 3" key="1">
    <citation type="submission" date="2016-02" db="EMBL/GenBank/DDBJ databases">
        <title>Draft genome sequence of Hydrogenophaga sp. LPB0072.</title>
        <authorList>
            <person name="Shin S.-K."/>
            <person name="Yi H."/>
        </authorList>
    </citation>
    <scope>NUCLEOTIDE SEQUENCE [LARGE SCALE GENOMIC DNA]</scope>
    <source>
        <strain evidence="2 3">LPB0072</strain>
    </source>
</reference>
<keyword evidence="1" id="KW-0472">Membrane</keyword>
<dbReference type="Proteomes" id="UP000185657">
    <property type="component" value="Unassembled WGS sequence"/>
</dbReference>
<dbReference type="EMBL" id="LVWD01000034">
    <property type="protein sequence ID" value="OAD40083.1"/>
    <property type="molecule type" value="Genomic_DNA"/>
</dbReference>
<dbReference type="Gene3D" id="3.40.50.360">
    <property type="match status" value="1"/>
</dbReference>
<gene>
    <name evidence="2" type="ORF">LPB72_18130</name>
</gene>
<protein>
    <submittedName>
        <fullName evidence="2">Dialkylrecorsinol condensing enzyme</fullName>
    </submittedName>
</protein>
<keyword evidence="1" id="KW-1133">Transmembrane helix</keyword>
<evidence type="ECO:0000256" key="1">
    <source>
        <dbReference type="SAM" id="Phobius"/>
    </source>
</evidence>
<dbReference type="SUPFAM" id="SSF52218">
    <property type="entry name" value="Flavoproteins"/>
    <property type="match status" value="1"/>
</dbReference>
<keyword evidence="1" id="KW-0812">Transmembrane</keyword>